<proteinExistence type="predicted"/>
<feature type="compositionally biased region" description="Polar residues" evidence="1">
    <location>
        <begin position="73"/>
        <end position="87"/>
    </location>
</feature>
<keyword evidence="3" id="KW-1185">Reference proteome</keyword>
<feature type="region of interest" description="Disordered" evidence="1">
    <location>
        <begin position="292"/>
        <end position="312"/>
    </location>
</feature>
<gene>
    <name evidence="2" type="ORF">PCANC_11130</name>
</gene>
<comment type="caution">
    <text evidence="2">The sequence shown here is derived from an EMBL/GenBank/DDBJ whole genome shotgun (WGS) entry which is preliminary data.</text>
</comment>
<evidence type="ECO:0000256" key="1">
    <source>
        <dbReference type="SAM" id="MobiDB-lite"/>
    </source>
</evidence>
<feature type="compositionally biased region" description="Acidic residues" evidence="1">
    <location>
        <begin position="212"/>
        <end position="224"/>
    </location>
</feature>
<feature type="compositionally biased region" description="Polar residues" evidence="1">
    <location>
        <begin position="230"/>
        <end position="242"/>
    </location>
</feature>
<evidence type="ECO:0000313" key="2">
    <source>
        <dbReference type="EMBL" id="PLW46437.1"/>
    </source>
</evidence>
<reference evidence="2 3" key="1">
    <citation type="submission" date="2017-11" db="EMBL/GenBank/DDBJ databases">
        <title>De novo assembly and phasing of dikaryotic genomes from two isolates of Puccinia coronata f. sp. avenae, the causal agent of oat crown rust.</title>
        <authorList>
            <person name="Miller M.E."/>
            <person name="Zhang Y."/>
            <person name="Omidvar V."/>
            <person name="Sperschneider J."/>
            <person name="Schwessinger B."/>
            <person name="Raley C."/>
            <person name="Palmer J.M."/>
            <person name="Garnica D."/>
            <person name="Upadhyaya N."/>
            <person name="Rathjen J."/>
            <person name="Taylor J.M."/>
            <person name="Park R.F."/>
            <person name="Dodds P.N."/>
            <person name="Hirsch C.D."/>
            <person name="Kianian S.F."/>
            <person name="Figueroa M."/>
        </authorList>
    </citation>
    <scope>NUCLEOTIDE SEQUENCE [LARGE SCALE GENOMIC DNA]</scope>
    <source>
        <strain evidence="2">12NC29</strain>
    </source>
</reference>
<name>A0A2N5V8W0_9BASI</name>
<feature type="region of interest" description="Disordered" evidence="1">
    <location>
        <begin position="40"/>
        <end position="101"/>
    </location>
</feature>
<dbReference type="Proteomes" id="UP000235388">
    <property type="component" value="Unassembled WGS sequence"/>
</dbReference>
<accession>A0A2N5V8W0</accession>
<dbReference type="EMBL" id="PGCJ01000119">
    <property type="protein sequence ID" value="PLW46437.1"/>
    <property type="molecule type" value="Genomic_DNA"/>
</dbReference>
<organism evidence="2 3">
    <name type="scientific">Puccinia coronata f. sp. avenae</name>
    <dbReference type="NCBI Taxonomy" id="200324"/>
    <lineage>
        <taxon>Eukaryota</taxon>
        <taxon>Fungi</taxon>
        <taxon>Dikarya</taxon>
        <taxon>Basidiomycota</taxon>
        <taxon>Pucciniomycotina</taxon>
        <taxon>Pucciniomycetes</taxon>
        <taxon>Pucciniales</taxon>
        <taxon>Pucciniaceae</taxon>
        <taxon>Puccinia</taxon>
    </lineage>
</organism>
<protein>
    <submittedName>
        <fullName evidence="2">Uncharacterized protein</fullName>
    </submittedName>
</protein>
<evidence type="ECO:0000313" key="3">
    <source>
        <dbReference type="Proteomes" id="UP000235388"/>
    </source>
</evidence>
<dbReference type="AlphaFoldDB" id="A0A2N5V8W0"/>
<feature type="region of interest" description="Disordered" evidence="1">
    <location>
        <begin position="206"/>
        <end position="242"/>
    </location>
</feature>
<sequence>MVMSSDELLALWENLHQLSLNNYWNTEERNLLSQVGERLKKSIESSDSEDEGPPKQSTSTTQPAIIPRPSPTNPQQLSNSVNNTPASKSHRILAGGSRVSEDTLYRQVNYPESTPPPPRKNAQGHFSTLTAEGDQFLESLQPHLTQKGRARSPSPIRQRRDETPFNREAWLAEKRIRQQEQMTYNYRHSSYHNNMPANWSNYAELSDRDAEGETDNEDAMDLDPEVGSSHPKSTVVSSRPPNLSKSLFVDSRHYPKPPATNSATSLFPPHPTAVCPAPNSLAEIKIRRIPQSTAHKEPEGSQPSATRFDPVTVPKATNTDLFRGTQLLSPVVAKRLNSAPPDERPNKSMTPTISYHISHIITFLIPLITPPPDKPQKEMSHIWRNLELTLQMCERANILNVYNANSDPLITKDMLNESQVEDFQKDPRHAKVHFLAGPMSTILSPTKTAYSRFGNTIKGVRLLQYGHKPSEGWSPPPGQPSLAMQALASFQEAYVNVPQEMGLAVGGKDGLPLVMQHLYGAMAALAQLCCFGKAKRALTKVHKRTTAHAVPLLNEILPQTIII</sequence>